<dbReference type="AlphaFoldDB" id="A0A6J6U019"/>
<dbReference type="InterPro" id="IPR036425">
    <property type="entry name" value="MoaB/Mog-like_dom_sf"/>
</dbReference>
<dbReference type="InterPro" id="IPR041424">
    <property type="entry name" value="CinA_KH"/>
</dbReference>
<dbReference type="SUPFAM" id="SSF142433">
    <property type="entry name" value="CinA-like"/>
    <property type="match status" value="1"/>
</dbReference>
<reference evidence="2" key="1">
    <citation type="submission" date="2020-05" db="EMBL/GenBank/DDBJ databases">
        <authorList>
            <person name="Chiriac C."/>
            <person name="Salcher M."/>
            <person name="Ghai R."/>
            <person name="Kavagutti S V."/>
        </authorList>
    </citation>
    <scope>NUCLEOTIDE SEQUENCE</scope>
</reference>
<dbReference type="Pfam" id="PF18146">
    <property type="entry name" value="CinA_KH"/>
    <property type="match status" value="1"/>
</dbReference>
<dbReference type="InterPro" id="IPR001453">
    <property type="entry name" value="MoaB/Mog_dom"/>
</dbReference>
<evidence type="ECO:0000313" key="3">
    <source>
        <dbReference type="EMBL" id="CAB5056804.1"/>
    </source>
</evidence>
<dbReference type="InterPro" id="IPR036653">
    <property type="entry name" value="CinA-like_C"/>
</dbReference>
<dbReference type="Pfam" id="PF00994">
    <property type="entry name" value="MoCF_biosynth"/>
    <property type="match status" value="1"/>
</dbReference>
<evidence type="ECO:0000313" key="2">
    <source>
        <dbReference type="EMBL" id="CAB4753221.1"/>
    </source>
</evidence>
<dbReference type="PIRSF" id="PIRSF006728">
    <property type="entry name" value="CinA"/>
    <property type="match status" value="1"/>
</dbReference>
<dbReference type="NCBIfam" id="TIGR00199">
    <property type="entry name" value="PncC_domain"/>
    <property type="match status" value="1"/>
</dbReference>
<dbReference type="EMBL" id="CAFBQP010000017">
    <property type="protein sequence ID" value="CAB5056804.1"/>
    <property type="molecule type" value="Genomic_DNA"/>
</dbReference>
<feature type="domain" description="MoaB/Mog" evidence="1">
    <location>
        <begin position="6"/>
        <end position="177"/>
    </location>
</feature>
<dbReference type="SMART" id="SM00852">
    <property type="entry name" value="MoCF_biosynth"/>
    <property type="match status" value="1"/>
</dbReference>
<dbReference type="NCBIfam" id="NF001813">
    <property type="entry name" value="PRK00549.1"/>
    <property type="match status" value="1"/>
</dbReference>
<evidence type="ECO:0000259" key="1">
    <source>
        <dbReference type="SMART" id="SM00852"/>
    </source>
</evidence>
<dbReference type="CDD" id="cd00885">
    <property type="entry name" value="cinA"/>
    <property type="match status" value="1"/>
</dbReference>
<protein>
    <submittedName>
        <fullName evidence="2">Unannotated protein</fullName>
    </submittedName>
</protein>
<organism evidence="2">
    <name type="scientific">freshwater metagenome</name>
    <dbReference type="NCBI Taxonomy" id="449393"/>
    <lineage>
        <taxon>unclassified sequences</taxon>
        <taxon>metagenomes</taxon>
        <taxon>ecological metagenomes</taxon>
    </lineage>
</organism>
<dbReference type="Gene3D" id="3.40.980.10">
    <property type="entry name" value="MoaB/Mog-like domain"/>
    <property type="match status" value="1"/>
</dbReference>
<dbReference type="PANTHER" id="PTHR13939:SF0">
    <property type="entry name" value="NMN AMIDOHYDROLASE-LIKE PROTEIN YFAY"/>
    <property type="match status" value="1"/>
</dbReference>
<dbReference type="Gene3D" id="3.90.950.20">
    <property type="entry name" value="CinA-like"/>
    <property type="match status" value="1"/>
</dbReference>
<accession>A0A6J6U019</accession>
<dbReference type="NCBIfam" id="TIGR00200">
    <property type="entry name" value="cinA_nterm"/>
    <property type="match status" value="1"/>
</dbReference>
<dbReference type="PANTHER" id="PTHR13939">
    <property type="entry name" value="NICOTINAMIDE-NUCLEOTIDE AMIDOHYDROLASE PNCC"/>
    <property type="match status" value="1"/>
</dbReference>
<proteinExistence type="inferred from homology"/>
<dbReference type="InterPro" id="IPR050101">
    <property type="entry name" value="CinA"/>
</dbReference>
<dbReference type="NCBIfam" id="TIGR00177">
    <property type="entry name" value="molyb_syn"/>
    <property type="match status" value="1"/>
</dbReference>
<dbReference type="InterPro" id="IPR008135">
    <property type="entry name" value="Competence-induced_CinA"/>
</dbReference>
<dbReference type="SUPFAM" id="SSF53218">
    <property type="entry name" value="Molybdenum cofactor biosynthesis proteins"/>
    <property type="match status" value="1"/>
</dbReference>
<dbReference type="HAMAP" id="MF_00226_B">
    <property type="entry name" value="CinA_B"/>
    <property type="match status" value="1"/>
</dbReference>
<dbReference type="Gene3D" id="3.30.70.2860">
    <property type="match status" value="1"/>
</dbReference>
<gene>
    <name evidence="2" type="ORF">UFOPK2806_01142</name>
    <name evidence="3" type="ORF">UFOPK4306_00614</name>
</gene>
<dbReference type="Pfam" id="PF02464">
    <property type="entry name" value="CinA"/>
    <property type="match status" value="1"/>
</dbReference>
<name>A0A6J6U019_9ZZZZ</name>
<sequence>MTLSCEVLAIGTELLLGQIVDTNSSWIGEQLALSGIGTHRQVKVGDNRERIVQCMREAFERSDALIVCGGLGPTHDDITREAIAEVMGVGMHHDEEVAERIREMFASRGRRMAENNFRQAQVPDGATVIAQTRGTAPGLICPVHASSGEKVAYLVPGVPHEMKDMLERAVLPDLRRRSGDPSIIVSRTLRTWGESESGLNERLDGIIERLEDAGNPTLAFLASGWEGIKVRLTARAADRASALALIEPHEAAIRAELSSQVFGQDADTMESVVLDLMRSRGLTLGLAESVTGGLVGARITGIAGASDVLLGSIVSYASAVKFNLLGVPEGPVVNEATAVAMAIGARRVLGSDVGLALTGVAGPSEQDGMPVGTLCIGLVVGEAAPVSTTVRLPGQRQQMREFSVISALDLLRRTLLGL</sequence>
<dbReference type="EMBL" id="CAEZYY010000012">
    <property type="protein sequence ID" value="CAB4753221.1"/>
    <property type="molecule type" value="Genomic_DNA"/>
</dbReference>
<dbReference type="InterPro" id="IPR008136">
    <property type="entry name" value="CinA_C"/>
</dbReference>